<dbReference type="AlphaFoldDB" id="A0A2W2BQ39"/>
<evidence type="ECO:0000313" key="2">
    <source>
        <dbReference type="EMBL" id="PZF77837.1"/>
    </source>
</evidence>
<dbReference type="Gene3D" id="3.40.50.410">
    <property type="entry name" value="von Willebrand factor, type A domain"/>
    <property type="match status" value="1"/>
</dbReference>
<dbReference type="EMBL" id="QKVK01000002">
    <property type="protein sequence ID" value="PZF77837.1"/>
    <property type="molecule type" value="Genomic_DNA"/>
</dbReference>
<proteinExistence type="predicted"/>
<dbReference type="SUPFAM" id="SSF53300">
    <property type="entry name" value="vWA-like"/>
    <property type="match status" value="1"/>
</dbReference>
<dbReference type="InterPro" id="IPR002035">
    <property type="entry name" value="VWF_A"/>
</dbReference>
<organism evidence="2 3">
    <name type="scientific">Aestuariivirga litoralis</name>
    <dbReference type="NCBI Taxonomy" id="2650924"/>
    <lineage>
        <taxon>Bacteria</taxon>
        <taxon>Pseudomonadati</taxon>
        <taxon>Pseudomonadota</taxon>
        <taxon>Alphaproteobacteria</taxon>
        <taxon>Hyphomicrobiales</taxon>
        <taxon>Aestuariivirgaceae</taxon>
        <taxon>Aestuariivirga</taxon>
    </lineage>
</organism>
<feature type="domain" description="VWFA" evidence="1">
    <location>
        <begin position="40"/>
        <end position="232"/>
    </location>
</feature>
<accession>A0A2W2BQ39</accession>
<evidence type="ECO:0000259" key="1">
    <source>
        <dbReference type="PROSITE" id="PS50234"/>
    </source>
</evidence>
<comment type="caution">
    <text evidence="2">The sequence shown here is derived from an EMBL/GenBank/DDBJ whole genome shotgun (WGS) entry which is preliminary data.</text>
</comment>
<dbReference type="InterPro" id="IPR036465">
    <property type="entry name" value="vWFA_dom_sf"/>
</dbReference>
<sequence>MAASRGFRLIACWLIGLAVSFCLLMPLPAGRADDYEVDLALVLAIDCSFSVDSREFAVQMRGLGQAFQTEAVKRAIAQGVRQRIAVTAVQWSDDRNQKVVVPWTVVSGGADADELGQIFMHTQRQLTEGGTSLSMALTFSSALFAAAPAAERRVIDVSTDGRNNSGPPVAPVRDRVVAQGITINGLTILNEWPTLDTYFEANVAGGTGHFVIPANDYDAYAQAILRKLLREITGPGIT</sequence>
<dbReference type="Proteomes" id="UP000248795">
    <property type="component" value="Unassembled WGS sequence"/>
</dbReference>
<reference evidence="3" key="1">
    <citation type="submission" date="2018-06" db="EMBL/GenBank/DDBJ databases">
        <title>Aestuariibacter litoralis strain KCTC 52945T.</title>
        <authorList>
            <person name="Li X."/>
            <person name="Salam N."/>
            <person name="Li J.-L."/>
            <person name="Chen Y.-M."/>
            <person name="Yang Z.-W."/>
            <person name="Zhang L.-Y."/>
            <person name="Han M.-X."/>
            <person name="Xiao M."/>
            <person name="Li W.-J."/>
        </authorList>
    </citation>
    <scope>NUCLEOTIDE SEQUENCE [LARGE SCALE GENOMIC DNA]</scope>
    <source>
        <strain evidence="3">KCTC 52945</strain>
    </source>
</reference>
<name>A0A2W2BQ39_9HYPH</name>
<dbReference type="PROSITE" id="PS50234">
    <property type="entry name" value="VWFA"/>
    <property type="match status" value="1"/>
</dbReference>
<protein>
    <recommendedName>
        <fullName evidence="1">VWFA domain-containing protein</fullName>
    </recommendedName>
</protein>
<dbReference type="Pfam" id="PF06707">
    <property type="entry name" value="DUF1194"/>
    <property type="match status" value="1"/>
</dbReference>
<dbReference type="InterPro" id="IPR010607">
    <property type="entry name" value="DUF1194"/>
</dbReference>
<evidence type="ECO:0000313" key="3">
    <source>
        <dbReference type="Proteomes" id="UP000248795"/>
    </source>
</evidence>
<keyword evidence="3" id="KW-1185">Reference proteome</keyword>
<gene>
    <name evidence="2" type="ORF">DK847_05265</name>
</gene>
<dbReference type="RefSeq" id="WP_111196585.1">
    <property type="nucleotide sequence ID" value="NZ_QKVK01000002.1"/>
</dbReference>